<feature type="transmembrane region" description="Helical" evidence="6">
    <location>
        <begin position="104"/>
        <end position="121"/>
    </location>
</feature>
<feature type="transmembrane region" description="Helical" evidence="6">
    <location>
        <begin position="54"/>
        <end position="75"/>
    </location>
</feature>
<evidence type="ECO:0000256" key="1">
    <source>
        <dbReference type="ARBA" id="ARBA00004651"/>
    </source>
</evidence>
<proteinExistence type="predicted"/>
<accession>A0A1Y1QJT4</accession>
<name>A0A1Y1QJT4_9GAMM</name>
<dbReference type="EMBL" id="MTEJ01000209">
    <property type="protein sequence ID" value="OQX07439.1"/>
    <property type="molecule type" value="Genomic_DNA"/>
</dbReference>
<dbReference type="AlphaFoldDB" id="A0A1Y1QJT4"/>
<feature type="domain" description="VTT" evidence="7">
    <location>
        <begin position="35"/>
        <end position="151"/>
    </location>
</feature>
<comment type="caution">
    <text evidence="8">The sequence shown here is derived from an EMBL/GenBank/DDBJ whole genome shotgun (WGS) entry which is preliminary data.</text>
</comment>
<dbReference type="Proteomes" id="UP000192491">
    <property type="component" value="Unassembled WGS sequence"/>
</dbReference>
<evidence type="ECO:0000256" key="5">
    <source>
        <dbReference type="ARBA" id="ARBA00023136"/>
    </source>
</evidence>
<evidence type="ECO:0000256" key="6">
    <source>
        <dbReference type="SAM" id="Phobius"/>
    </source>
</evidence>
<keyword evidence="2" id="KW-1003">Cell membrane</keyword>
<sequence>MFEHYLTLAQPWLEQYGYFALFGSVFLEGFGMPTPGESLIIAASLLAERGDMQIVPVLLTAWLAAVLGDNIGYMLGRWGGHRLLLKVGVKSDHLVHVERFFKRYGGGIVIAARFIVILRQLNGVVAGSMQMPWWRFLAFNALGATLWVGFWGGGTFFLGEHFAQIAAWFHGVSPYMVALGLVALAGLAWYLFGTRRVSSTPSSEE</sequence>
<keyword evidence="5 6" id="KW-0472">Membrane</keyword>
<comment type="subcellular location">
    <subcellularLocation>
        <location evidence="1">Cell membrane</location>
        <topology evidence="1">Multi-pass membrane protein</topology>
    </subcellularLocation>
</comment>
<keyword evidence="4 6" id="KW-1133">Transmembrane helix</keyword>
<dbReference type="PANTHER" id="PTHR42709:SF6">
    <property type="entry name" value="UNDECAPRENYL PHOSPHATE TRANSPORTER A"/>
    <property type="match status" value="1"/>
</dbReference>
<dbReference type="InterPro" id="IPR032816">
    <property type="entry name" value="VTT_dom"/>
</dbReference>
<organism evidence="8 9">
    <name type="scientific">Thiothrix lacustris</name>
    <dbReference type="NCBI Taxonomy" id="525917"/>
    <lineage>
        <taxon>Bacteria</taxon>
        <taxon>Pseudomonadati</taxon>
        <taxon>Pseudomonadota</taxon>
        <taxon>Gammaproteobacteria</taxon>
        <taxon>Thiotrichales</taxon>
        <taxon>Thiotrichaceae</taxon>
        <taxon>Thiothrix</taxon>
    </lineage>
</organism>
<keyword evidence="3 6" id="KW-0812">Transmembrane</keyword>
<feature type="transmembrane region" description="Helical" evidence="6">
    <location>
        <begin position="172"/>
        <end position="192"/>
    </location>
</feature>
<evidence type="ECO:0000259" key="7">
    <source>
        <dbReference type="Pfam" id="PF09335"/>
    </source>
</evidence>
<feature type="transmembrane region" description="Helical" evidence="6">
    <location>
        <begin position="133"/>
        <end position="152"/>
    </location>
</feature>
<dbReference type="InterPro" id="IPR051311">
    <property type="entry name" value="DedA_domain"/>
</dbReference>
<evidence type="ECO:0000256" key="2">
    <source>
        <dbReference type="ARBA" id="ARBA00022475"/>
    </source>
</evidence>
<evidence type="ECO:0000256" key="4">
    <source>
        <dbReference type="ARBA" id="ARBA00022989"/>
    </source>
</evidence>
<gene>
    <name evidence="8" type="ORF">BWK73_28145</name>
</gene>
<reference evidence="8 9" key="1">
    <citation type="submission" date="2017-01" db="EMBL/GenBank/DDBJ databases">
        <title>Novel large sulfur bacteria in the metagenomes of groundwater-fed chemosynthetic microbial mats in the Lake Huron basin.</title>
        <authorList>
            <person name="Sharrar A.M."/>
            <person name="Flood B.E."/>
            <person name="Bailey J.V."/>
            <person name="Jones D.S."/>
            <person name="Biddanda B."/>
            <person name="Ruberg S.A."/>
            <person name="Marcus D.N."/>
            <person name="Dick G.J."/>
        </authorList>
    </citation>
    <scope>NUCLEOTIDE SEQUENCE [LARGE SCALE GENOMIC DNA]</scope>
    <source>
        <strain evidence="8">A8</strain>
    </source>
</reference>
<dbReference type="Pfam" id="PF09335">
    <property type="entry name" value="VTT_dom"/>
    <property type="match status" value="1"/>
</dbReference>
<dbReference type="GO" id="GO:0005886">
    <property type="term" value="C:plasma membrane"/>
    <property type="evidence" value="ECO:0007669"/>
    <property type="project" value="UniProtKB-SubCell"/>
</dbReference>
<evidence type="ECO:0000313" key="9">
    <source>
        <dbReference type="Proteomes" id="UP000192491"/>
    </source>
</evidence>
<protein>
    <recommendedName>
        <fullName evidence="7">VTT domain-containing protein</fullName>
    </recommendedName>
</protein>
<evidence type="ECO:0000256" key="3">
    <source>
        <dbReference type="ARBA" id="ARBA00022692"/>
    </source>
</evidence>
<evidence type="ECO:0000313" key="8">
    <source>
        <dbReference type="EMBL" id="OQX07439.1"/>
    </source>
</evidence>
<dbReference type="PANTHER" id="PTHR42709">
    <property type="entry name" value="ALKALINE PHOSPHATASE LIKE PROTEIN"/>
    <property type="match status" value="1"/>
</dbReference>